<sequence>MKEIKRPSPDVIEALRELGTDAVTSTMDLLGVRRTFIEGPVARVPGSKIVGPALTLRFVPQREDQMRGYKIPGGSPEESKTEGEEAGEVRSALWEVFDHVKSGDVIVVDGRGDLATGCFGEMLMIYFKAQGGEGVVIDAAIRDSAQIFNDQKVPVWSVGVTTGGAGHMNLFPADVNLPIGCGKVLVNPGDIIMADDGGAIVVPPVLIPKVLEIAGEREEHEVFARLKLQQGGALRSYYPFDEQGKREYQEWLVEQKKKENLE</sequence>
<dbReference type="NCBIfam" id="NF006093">
    <property type="entry name" value="PRK08245.1"/>
    <property type="match status" value="1"/>
</dbReference>
<evidence type="ECO:0000256" key="4">
    <source>
        <dbReference type="ARBA" id="ARBA00030169"/>
    </source>
</evidence>
<evidence type="ECO:0000313" key="8">
    <source>
        <dbReference type="Proteomes" id="UP000247465"/>
    </source>
</evidence>
<dbReference type="InterPro" id="IPR036704">
    <property type="entry name" value="RraA/RraA-like_sf"/>
</dbReference>
<dbReference type="EMBL" id="CP029803">
    <property type="protein sequence ID" value="AWT60343.1"/>
    <property type="molecule type" value="Genomic_DNA"/>
</dbReference>
<feature type="region of interest" description="Disordered" evidence="6">
    <location>
        <begin position="66"/>
        <end position="85"/>
    </location>
</feature>
<dbReference type="GO" id="GO:0046872">
    <property type="term" value="F:metal ion binding"/>
    <property type="evidence" value="ECO:0007669"/>
    <property type="project" value="UniProtKB-KW"/>
</dbReference>
<name>A0A2Z4ADK5_9BACT</name>
<reference evidence="7 8" key="1">
    <citation type="submission" date="2018-06" db="EMBL/GenBank/DDBJ databases">
        <title>Draft Genome Sequence of a Novel Marine Bacterium Related to the Verrucomicrobia.</title>
        <authorList>
            <person name="Vosseberg J."/>
            <person name="Martijn J."/>
            <person name="Ettema T.J.G."/>
        </authorList>
    </citation>
    <scope>NUCLEOTIDE SEQUENCE [LARGE SCALE GENOMIC DNA]</scope>
    <source>
        <strain evidence="7">TARA_B100001123</strain>
    </source>
</reference>
<protein>
    <recommendedName>
        <fullName evidence="2">Putative 4-hydroxy-4-methyl-2-oxoglutarate aldolase</fullName>
    </recommendedName>
    <alternativeName>
        <fullName evidence="3">Regulator of ribonuclease activity homolog</fullName>
    </alternativeName>
    <alternativeName>
        <fullName evidence="4">RraA-like protein</fullName>
    </alternativeName>
</protein>
<dbReference type="SUPFAM" id="SSF89562">
    <property type="entry name" value="RraA-like"/>
    <property type="match status" value="1"/>
</dbReference>
<keyword evidence="5" id="KW-0479">Metal-binding</keyword>
<feature type="binding site" evidence="5">
    <location>
        <begin position="120"/>
        <end position="123"/>
    </location>
    <ligand>
        <name>substrate</name>
    </ligand>
</feature>
<evidence type="ECO:0000313" key="7">
    <source>
        <dbReference type="EMBL" id="AWT60343.1"/>
    </source>
</evidence>
<proteinExistence type="predicted"/>
<organism evidence="7 8">
    <name type="scientific">Candidatus Moanibacter tarae</name>
    <dbReference type="NCBI Taxonomy" id="2200854"/>
    <lineage>
        <taxon>Bacteria</taxon>
        <taxon>Pseudomonadati</taxon>
        <taxon>Verrucomicrobiota</taxon>
        <taxon>Opitutia</taxon>
        <taxon>Puniceicoccales</taxon>
        <taxon>Puniceicoccales incertae sedis</taxon>
        <taxon>Candidatus Moanibacter</taxon>
    </lineage>
</organism>
<keyword evidence="5" id="KW-0460">Magnesium</keyword>
<dbReference type="KEGG" id="mtar:DF168_01551"/>
<evidence type="ECO:0000256" key="6">
    <source>
        <dbReference type="SAM" id="MobiDB-lite"/>
    </source>
</evidence>
<comment type="cofactor">
    <cofactor evidence="5">
        <name>Mg(2+)</name>
        <dbReference type="ChEBI" id="CHEBI:18420"/>
    </cofactor>
</comment>
<evidence type="ECO:0000256" key="5">
    <source>
        <dbReference type="PIRSR" id="PIRSR605493-1"/>
    </source>
</evidence>
<dbReference type="InterPro" id="IPR005493">
    <property type="entry name" value="RraA/RraA-like"/>
</dbReference>
<evidence type="ECO:0000256" key="1">
    <source>
        <dbReference type="ARBA" id="ARBA00001968"/>
    </source>
</evidence>
<dbReference type="CDD" id="cd16841">
    <property type="entry name" value="RraA_family"/>
    <property type="match status" value="1"/>
</dbReference>
<gene>
    <name evidence="7" type="primary">proA_6</name>
    <name evidence="7" type="ORF">DF168_01551</name>
</gene>
<comment type="cofactor">
    <cofactor evidence="1">
        <name>a divalent metal cation</name>
        <dbReference type="ChEBI" id="CHEBI:60240"/>
    </cofactor>
</comment>
<dbReference type="Pfam" id="PF03737">
    <property type="entry name" value="RraA-like"/>
    <property type="match status" value="1"/>
</dbReference>
<evidence type="ECO:0000256" key="2">
    <source>
        <dbReference type="ARBA" id="ARBA00016549"/>
    </source>
</evidence>
<dbReference type="Gene3D" id="3.50.30.40">
    <property type="entry name" value="Ribonuclease E inhibitor RraA/RraA-like"/>
    <property type="match status" value="1"/>
</dbReference>
<feature type="binding site" evidence="5">
    <location>
        <position position="142"/>
    </location>
    <ligand>
        <name>substrate</name>
    </ligand>
</feature>
<dbReference type="GO" id="GO:0016829">
    <property type="term" value="F:lyase activity"/>
    <property type="evidence" value="ECO:0007669"/>
    <property type="project" value="UniProtKB-KW"/>
</dbReference>
<evidence type="ECO:0000256" key="3">
    <source>
        <dbReference type="ARBA" id="ARBA00029596"/>
    </source>
</evidence>
<feature type="binding site" evidence="5">
    <location>
        <position position="143"/>
    </location>
    <ligand>
        <name>Mg(2+)</name>
        <dbReference type="ChEBI" id="CHEBI:18420"/>
    </ligand>
</feature>
<accession>A0A2Z4ADK5</accession>
<dbReference type="Proteomes" id="UP000247465">
    <property type="component" value="Chromosome"/>
</dbReference>
<dbReference type="AlphaFoldDB" id="A0A2Z4ADK5"/>
<dbReference type="PANTHER" id="PTHR33254:SF4">
    <property type="entry name" value="4-HYDROXY-4-METHYL-2-OXOGLUTARATE ALDOLASE 3-RELATED"/>
    <property type="match status" value="1"/>
</dbReference>
<keyword evidence="7" id="KW-0456">Lyase</keyword>
<dbReference type="PANTHER" id="PTHR33254">
    <property type="entry name" value="4-HYDROXY-4-METHYL-2-OXOGLUTARATE ALDOLASE 3-RELATED"/>
    <property type="match status" value="1"/>
</dbReference>